<dbReference type="InterPro" id="IPR043128">
    <property type="entry name" value="Rev_trsase/Diguanyl_cyclase"/>
</dbReference>
<keyword evidence="2" id="KW-0812">Transmembrane</keyword>
<proteinExistence type="predicted"/>
<name>I1DTQ5_9GAMM</name>
<feature type="transmembrane region" description="Helical" evidence="2">
    <location>
        <begin position="41"/>
        <end position="58"/>
    </location>
</feature>
<dbReference type="AlphaFoldDB" id="I1DTQ5"/>
<accession>I1DTQ5</accession>
<dbReference type="PROSITE" id="PS50887">
    <property type="entry name" value="GGDEF"/>
    <property type="match status" value="1"/>
</dbReference>
<protein>
    <submittedName>
        <fullName evidence="4">Diguanylate cyclase</fullName>
    </submittedName>
</protein>
<feature type="transmembrane region" description="Helical" evidence="2">
    <location>
        <begin position="123"/>
        <end position="144"/>
    </location>
</feature>
<dbReference type="Gene3D" id="3.30.70.270">
    <property type="match status" value="1"/>
</dbReference>
<comment type="caution">
    <text evidence="4">The sequence shown here is derived from an EMBL/GenBank/DDBJ whole genome shotgun (WGS) entry which is preliminary data.</text>
</comment>
<dbReference type="InterPro" id="IPR052163">
    <property type="entry name" value="DGC-Regulatory_Protein"/>
</dbReference>
<reference evidence="4 5" key="1">
    <citation type="journal article" date="2012" name="J. Bacteriol.">
        <title>Genome Sequence of the Protease-Producing Bacterium Rheinheimera nanhaiensis E407-8T, Isolated from Deep-Sea Sediment of the South China Sea.</title>
        <authorList>
            <person name="Zhang X.-Y."/>
            <person name="Zhang Y.-J."/>
            <person name="Qin Q.-L."/>
            <person name="Xie B.-B."/>
            <person name="Chen X.-L."/>
            <person name="Zhou B.-C."/>
            <person name="Zhang Y.-Z."/>
        </authorList>
    </citation>
    <scope>NUCLEOTIDE SEQUENCE [LARGE SCALE GENOMIC DNA]</scope>
    <source>
        <strain evidence="4 5">E407-8</strain>
    </source>
</reference>
<comment type="cofactor">
    <cofactor evidence="1">
        <name>Mg(2+)</name>
        <dbReference type="ChEBI" id="CHEBI:18420"/>
    </cofactor>
</comment>
<feature type="transmembrane region" description="Helical" evidence="2">
    <location>
        <begin position="6"/>
        <end position="29"/>
    </location>
</feature>
<keyword evidence="2" id="KW-1133">Transmembrane helix</keyword>
<dbReference type="RefSeq" id="WP_008218230.1">
    <property type="nucleotide sequence ID" value="NZ_BAFK01000002.1"/>
</dbReference>
<feature type="transmembrane region" description="Helical" evidence="2">
    <location>
        <begin position="99"/>
        <end position="117"/>
    </location>
</feature>
<feature type="transmembrane region" description="Helical" evidence="2">
    <location>
        <begin position="186"/>
        <end position="210"/>
    </location>
</feature>
<dbReference type="CDD" id="cd01949">
    <property type="entry name" value="GGDEF"/>
    <property type="match status" value="1"/>
</dbReference>
<evidence type="ECO:0000256" key="1">
    <source>
        <dbReference type="ARBA" id="ARBA00001946"/>
    </source>
</evidence>
<dbReference type="SMART" id="SM00267">
    <property type="entry name" value="GGDEF"/>
    <property type="match status" value="1"/>
</dbReference>
<dbReference type="EMBL" id="BAFK01000002">
    <property type="protein sequence ID" value="GAB57433.1"/>
    <property type="molecule type" value="Genomic_DNA"/>
</dbReference>
<feature type="transmembrane region" description="Helical" evidence="2">
    <location>
        <begin position="156"/>
        <end position="180"/>
    </location>
</feature>
<evidence type="ECO:0000313" key="5">
    <source>
        <dbReference type="Proteomes" id="UP000004374"/>
    </source>
</evidence>
<sequence>MEVQVFMLFQIVHSAGSAIYFVFSILLLLASRVPRTNPGCGWWAAAIFVAFVARLAFLSVQADDAALAKLLYALLSITEKLLLLIGAARFFATVLSPRILLLMTLLMQLWLLSAHFYQYSSAVYSSGLALFNASCLLLFIISVLRGTVALHGGIKLTIILTCALLMLHWLLFVPISRMVYHDWRTVAFIIGTALVVMQYTALIAAVLSLFQKRLLDSESKALELAYKDPLTGLSNKRYVDALFGKALQLATRPHQFLALYYIDLDKFKPVNDQAGHKVGDLVLQQVAQRMQACLRSTDICARIGGDEFVVIATQLEQQQQAAEIAKKILHCLQQPYIVEGKTYQLGASIGISLYPKHGTAFADLLEKADAAMYQMKNAGRGGYRFFDSEIA</sequence>
<dbReference type="FunFam" id="3.30.70.270:FF:000001">
    <property type="entry name" value="Diguanylate cyclase domain protein"/>
    <property type="match status" value="1"/>
</dbReference>
<feature type="domain" description="GGDEF" evidence="3">
    <location>
        <begin position="255"/>
        <end position="388"/>
    </location>
</feature>
<feature type="transmembrane region" description="Helical" evidence="2">
    <location>
        <begin position="70"/>
        <end position="92"/>
    </location>
</feature>
<dbReference type="InterPro" id="IPR029787">
    <property type="entry name" value="Nucleotide_cyclase"/>
</dbReference>
<dbReference type="STRING" id="562729.RNAN_0401"/>
<dbReference type="SUPFAM" id="SSF55073">
    <property type="entry name" value="Nucleotide cyclase"/>
    <property type="match status" value="1"/>
</dbReference>
<dbReference type="GO" id="GO:0003824">
    <property type="term" value="F:catalytic activity"/>
    <property type="evidence" value="ECO:0007669"/>
    <property type="project" value="UniProtKB-ARBA"/>
</dbReference>
<dbReference type="NCBIfam" id="TIGR00254">
    <property type="entry name" value="GGDEF"/>
    <property type="match status" value="1"/>
</dbReference>
<dbReference type="Proteomes" id="UP000004374">
    <property type="component" value="Unassembled WGS sequence"/>
</dbReference>
<organism evidence="4 5">
    <name type="scientific">Rheinheimera nanhaiensis E407-8</name>
    <dbReference type="NCBI Taxonomy" id="562729"/>
    <lineage>
        <taxon>Bacteria</taxon>
        <taxon>Pseudomonadati</taxon>
        <taxon>Pseudomonadota</taxon>
        <taxon>Gammaproteobacteria</taxon>
        <taxon>Chromatiales</taxon>
        <taxon>Chromatiaceae</taxon>
        <taxon>Rheinheimera</taxon>
    </lineage>
</organism>
<keyword evidence="5" id="KW-1185">Reference proteome</keyword>
<dbReference type="PANTHER" id="PTHR46663:SF2">
    <property type="entry name" value="GGDEF DOMAIN-CONTAINING PROTEIN"/>
    <property type="match status" value="1"/>
</dbReference>
<evidence type="ECO:0000256" key="2">
    <source>
        <dbReference type="SAM" id="Phobius"/>
    </source>
</evidence>
<dbReference type="OrthoDB" id="5623169at2"/>
<evidence type="ECO:0000259" key="3">
    <source>
        <dbReference type="PROSITE" id="PS50887"/>
    </source>
</evidence>
<evidence type="ECO:0000313" key="4">
    <source>
        <dbReference type="EMBL" id="GAB57433.1"/>
    </source>
</evidence>
<gene>
    <name evidence="4" type="ORF">RNAN_0401</name>
</gene>
<dbReference type="PANTHER" id="PTHR46663">
    <property type="entry name" value="DIGUANYLATE CYCLASE DGCT-RELATED"/>
    <property type="match status" value="1"/>
</dbReference>
<dbReference type="InterPro" id="IPR000160">
    <property type="entry name" value="GGDEF_dom"/>
</dbReference>
<dbReference type="Pfam" id="PF00990">
    <property type="entry name" value="GGDEF"/>
    <property type="match status" value="1"/>
</dbReference>
<keyword evidence="2" id="KW-0472">Membrane</keyword>